<evidence type="ECO:0000313" key="3">
    <source>
        <dbReference type="EMBL" id="QNQ89754.1"/>
    </source>
</evidence>
<dbReference type="SFLD" id="SFLDG01212">
    <property type="entry name" value="Phytoene_synthase_like"/>
    <property type="match status" value="1"/>
</dbReference>
<keyword evidence="2" id="KW-0808">Transferase</keyword>
<dbReference type="GO" id="GO:0051996">
    <property type="term" value="F:squalene synthase [NAD(P)H] activity"/>
    <property type="evidence" value="ECO:0007669"/>
    <property type="project" value="InterPro"/>
</dbReference>
<dbReference type="Pfam" id="PF00494">
    <property type="entry name" value="SQS_PSY"/>
    <property type="match status" value="1"/>
</dbReference>
<proteinExistence type="predicted"/>
<dbReference type="InterPro" id="IPR033904">
    <property type="entry name" value="Trans_IPPS_HH"/>
</dbReference>
<comment type="pathway">
    <text evidence="1">Carotenoid biosynthesis; phytoene biosynthesis.</text>
</comment>
<dbReference type="PANTHER" id="PTHR31480">
    <property type="entry name" value="BIFUNCTIONAL LYCOPENE CYCLASE/PHYTOENE SYNTHASE"/>
    <property type="match status" value="1"/>
</dbReference>
<dbReference type="UniPathway" id="UPA00799"/>
<dbReference type="GO" id="GO:0016117">
    <property type="term" value="P:carotenoid biosynthetic process"/>
    <property type="evidence" value="ECO:0007669"/>
    <property type="project" value="UniProtKB-ARBA"/>
</dbReference>
<dbReference type="InterPro" id="IPR008949">
    <property type="entry name" value="Isoprenoid_synthase_dom_sf"/>
</dbReference>
<gene>
    <name evidence="3" type="ORF">GP475_03135</name>
</gene>
<dbReference type="SFLD" id="SFLDG01018">
    <property type="entry name" value="Squalene/Phytoene_Synthase_Lik"/>
    <property type="match status" value="1"/>
</dbReference>
<dbReference type="GO" id="GO:0004311">
    <property type="term" value="F:geranylgeranyl diphosphate synthase activity"/>
    <property type="evidence" value="ECO:0007669"/>
    <property type="project" value="InterPro"/>
</dbReference>
<dbReference type="SUPFAM" id="SSF48576">
    <property type="entry name" value="Terpenoid synthases"/>
    <property type="match status" value="1"/>
</dbReference>
<dbReference type="RefSeq" id="WP_187975206.1">
    <property type="nucleotide sequence ID" value="NZ_CP046884.1"/>
</dbReference>
<evidence type="ECO:0000313" key="4">
    <source>
        <dbReference type="Proteomes" id="UP000516320"/>
    </source>
</evidence>
<evidence type="ECO:0000256" key="2">
    <source>
        <dbReference type="ARBA" id="ARBA00022679"/>
    </source>
</evidence>
<organism evidence="3 4">
    <name type="scientific">Corynebacterium poyangense</name>
    <dbReference type="NCBI Taxonomy" id="2684405"/>
    <lineage>
        <taxon>Bacteria</taxon>
        <taxon>Bacillati</taxon>
        <taxon>Actinomycetota</taxon>
        <taxon>Actinomycetes</taxon>
        <taxon>Mycobacteriales</taxon>
        <taxon>Corynebacteriaceae</taxon>
        <taxon>Corynebacterium</taxon>
    </lineage>
</organism>
<reference evidence="3 4" key="1">
    <citation type="submission" date="2019-12" db="EMBL/GenBank/DDBJ databases">
        <title>Corynebacterium sp. nov., isolated from feces of the Anser Albifrons in China.</title>
        <authorList>
            <person name="Liu Q."/>
        </authorList>
    </citation>
    <scope>NUCLEOTIDE SEQUENCE [LARGE SCALE GENOMIC DNA]</scope>
    <source>
        <strain evidence="3 4">4H37-19</strain>
    </source>
</reference>
<evidence type="ECO:0000256" key="1">
    <source>
        <dbReference type="ARBA" id="ARBA00004684"/>
    </source>
</evidence>
<dbReference type="Gene3D" id="1.10.600.10">
    <property type="entry name" value="Farnesyl Diphosphate Synthase"/>
    <property type="match status" value="1"/>
</dbReference>
<sequence length="307" mass="34199">MPVPIPHPEDLHRWDQVAHRCAARVVRGYSTSFGLGISLLPPAVARDICHLYAVVRIADEIVDGTGTQAGLSPTDIRAALDHYEQCVLQAPSQRFHTDPIMHAYADTAARCHFPEHLIRSFFSSMRQDICVEPQGHSYSPEELSHYIYGSAEVIGLLCVAVFAAHDSSAPWEKERQDRVNTGARALGAAFQKINFLRDIGADYQQLHRTYLPGISPDDFHEDALGDLLVSITKDLDSADSAIKDLPAFSQPAVASISALFRRLHEELSSRTISEIMQSRVRISNAEKLKIVLKAVTYTQWRNCRKGK</sequence>
<name>A0A7H0SMH9_9CORY</name>
<dbReference type="SFLD" id="SFLDS00005">
    <property type="entry name" value="Isoprenoid_Synthase_Type_I"/>
    <property type="match status" value="1"/>
</dbReference>
<dbReference type="CDD" id="cd00683">
    <property type="entry name" value="Trans_IPPS_HH"/>
    <property type="match status" value="1"/>
</dbReference>
<accession>A0A7H0SMH9</accession>
<dbReference type="PROSITE" id="PS01045">
    <property type="entry name" value="SQUALEN_PHYTOEN_SYN_2"/>
    <property type="match status" value="1"/>
</dbReference>
<protein>
    <submittedName>
        <fullName evidence="3">Phytoene/squalene synthase family protein</fullName>
    </submittedName>
</protein>
<dbReference type="InterPro" id="IPR019845">
    <property type="entry name" value="Squalene/phytoene_synthase_CS"/>
</dbReference>
<dbReference type="EMBL" id="CP046884">
    <property type="protein sequence ID" value="QNQ89754.1"/>
    <property type="molecule type" value="Genomic_DNA"/>
</dbReference>
<dbReference type="InterPro" id="IPR002060">
    <property type="entry name" value="Squ/phyt_synthse"/>
</dbReference>
<dbReference type="Proteomes" id="UP000516320">
    <property type="component" value="Chromosome"/>
</dbReference>
<dbReference type="KEGG" id="cpoy:GP475_03135"/>
<dbReference type="AlphaFoldDB" id="A0A7H0SMH9"/>
<keyword evidence="4" id="KW-1185">Reference proteome</keyword>
<dbReference type="InterPro" id="IPR044843">
    <property type="entry name" value="Trans_IPPS_bact-type"/>
</dbReference>